<dbReference type="EMBL" id="VFIY01000005">
    <property type="protein sequence ID" value="TPD61999.1"/>
    <property type="molecule type" value="Genomic_DNA"/>
</dbReference>
<evidence type="ECO:0000313" key="7">
    <source>
        <dbReference type="EMBL" id="TPD61999.1"/>
    </source>
</evidence>
<evidence type="ECO:0000256" key="1">
    <source>
        <dbReference type="ARBA" id="ARBA00022670"/>
    </source>
</evidence>
<dbReference type="GO" id="GO:0008235">
    <property type="term" value="F:metalloexopeptidase activity"/>
    <property type="evidence" value="ECO:0007669"/>
    <property type="project" value="TreeGrafter"/>
</dbReference>
<name>A0A501PNI2_9PROT</name>
<dbReference type="OrthoDB" id="9802958at2"/>
<sequence length="134" mass="14652">MTLRVPRSCLDQIRAAGQDAYPLEACGLLIGRDGEVMQVVPADNISATPDKAFEVDPQTLIHWQKKLRGTGRCILGSYHSHPDHPAAPSGRDRVRITEDGQLWVILSVTPDGAGEINFFQAQEGDFAPLKVSVF</sequence>
<keyword evidence="8" id="KW-1185">Reference proteome</keyword>
<dbReference type="PANTHER" id="PTHR34858:SF1">
    <property type="entry name" value="CYSO-CYSTEINE PEPTIDASE"/>
    <property type="match status" value="1"/>
</dbReference>
<dbReference type="Gene3D" id="3.40.140.10">
    <property type="entry name" value="Cytidine Deaminase, domain 2"/>
    <property type="match status" value="1"/>
</dbReference>
<evidence type="ECO:0000256" key="4">
    <source>
        <dbReference type="ARBA" id="ARBA00022833"/>
    </source>
</evidence>
<dbReference type="Proteomes" id="UP000319148">
    <property type="component" value="Unassembled WGS sequence"/>
</dbReference>
<evidence type="ECO:0000256" key="3">
    <source>
        <dbReference type="ARBA" id="ARBA00022801"/>
    </source>
</evidence>
<keyword evidence="4" id="KW-0862">Zinc</keyword>
<comment type="caution">
    <text evidence="7">The sequence shown here is derived from an EMBL/GenBank/DDBJ whole genome shotgun (WGS) entry which is preliminary data.</text>
</comment>
<dbReference type="Pfam" id="PF14464">
    <property type="entry name" value="Prok-JAB"/>
    <property type="match status" value="1"/>
</dbReference>
<keyword evidence="5" id="KW-0482">Metalloprotease</keyword>
<keyword evidence="3" id="KW-0378">Hydrolase</keyword>
<protein>
    <submittedName>
        <fullName evidence="7">M67 family metallopeptidase</fullName>
    </submittedName>
</protein>
<evidence type="ECO:0000256" key="5">
    <source>
        <dbReference type="ARBA" id="ARBA00023049"/>
    </source>
</evidence>
<dbReference type="SUPFAM" id="SSF102712">
    <property type="entry name" value="JAB1/MPN domain"/>
    <property type="match status" value="1"/>
</dbReference>
<reference evidence="8" key="1">
    <citation type="submission" date="2019-06" db="EMBL/GenBank/DDBJ databases">
        <title>The complete genome of Emcibacter congregatus ZYLT.</title>
        <authorList>
            <person name="Zhao Z."/>
        </authorList>
    </citation>
    <scope>NUCLEOTIDE SEQUENCE [LARGE SCALE GENOMIC DNA]</scope>
    <source>
        <strain evidence="8">MCCC 1A06723</strain>
    </source>
</reference>
<dbReference type="InterPro" id="IPR028090">
    <property type="entry name" value="JAB_dom_prok"/>
</dbReference>
<dbReference type="InterPro" id="IPR051929">
    <property type="entry name" value="VirAsm_ModProt"/>
</dbReference>
<dbReference type="PANTHER" id="PTHR34858">
    <property type="entry name" value="CYSO-CYSTEINE PEPTIDASE"/>
    <property type="match status" value="1"/>
</dbReference>
<dbReference type="GO" id="GO:0008270">
    <property type="term" value="F:zinc ion binding"/>
    <property type="evidence" value="ECO:0007669"/>
    <property type="project" value="TreeGrafter"/>
</dbReference>
<dbReference type="AlphaFoldDB" id="A0A501PNI2"/>
<feature type="domain" description="JAB" evidence="6">
    <location>
        <begin position="7"/>
        <end position="118"/>
    </location>
</feature>
<dbReference type="RefSeq" id="WP_139939929.1">
    <property type="nucleotide sequence ID" value="NZ_JBHSYP010000003.1"/>
</dbReference>
<accession>A0A501PNI2</accession>
<evidence type="ECO:0000313" key="8">
    <source>
        <dbReference type="Proteomes" id="UP000319148"/>
    </source>
</evidence>
<evidence type="ECO:0000259" key="6">
    <source>
        <dbReference type="Pfam" id="PF14464"/>
    </source>
</evidence>
<evidence type="ECO:0000256" key="2">
    <source>
        <dbReference type="ARBA" id="ARBA00022723"/>
    </source>
</evidence>
<keyword evidence="1" id="KW-0645">Protease</keyword>
<organism evidence="7 8">
    <name type="scientific">Emcibacter nanhaiensis</name>
    <dbReference type="NCBI Taxonomy" id="1505037"/>
    <lineage>
        <taxon>Bacteria</taxon>
        <taxon>Pseudomonadati</taxon>
        <taxon>Pseudomonadota</taxon>
        <taxon>Alphaproteobacteria</taxon>
        <taxon>Emcibacterales</taxon>
        <taxon>Emcibacteraceae</taxon>
        <taxon>Emcibacter</taxon>
    </lineage>
</organism>
<dbReference type="CDD" id="cd08070">
    <property type="entry name" value="MPN_like"/>
    <property type="match status" value="1"/>
</dbReference>
<proteinExistence type="predicted"/>
<gene>
    <name evidence="7" type="ORF">FIV46_07310</name>
</gene>
<keyword evidence="2" id="KW-0479">Metal-binding</keyword>
<dbReference type="GO" id="GO:0006508">
    <property type="term" value="P:proteolysis"/>
    <property type="evidence" value="ECO:0007669"/>
    <property type="project" value="UniProtKB-KW"/>
</dbReference>